<reference evidence="2" key="1">
    <citation type="submission" date="2022-08" db="EMBL/GenBank/DDBJ databases">
        <title>The complete genome sequence of the thermophilic bacterium Laceyella sacchari FBKL4.010 reveals the basis for tetramethylpyrazine biosynthesis in Moutai-flavor Daqu.</title>
        <authorList>
            <person name="Li D."/>
            <person name="Huang W."/>
            <person name="Wang C."/>
            <person name="Qiu S."/>
        </authorList>
    </citation>
    <scope>NUCLEOTIDE SEQUENCE</scope>
    <source>
        <strain evidence="2">FBKL4.014</strain>
    </source>
</reference>
<proteinExistence type="predicted"/>
<sequence length="63" mass="7301">MTEESLSRLEQEMERLRSQLHQSVEGEPSRLSAEHVLPLSKRLDTLIVAMQKAKRICRQTRIG</sequence>
<evidence type="ECO:0000313" key="3">
    <source>
        <dbReference type="Proteomes" id="UP001058650"/>
    </source>
</evidence>
<evidence type="ECO:0000313" key="2">
    <source>
        <dbReference type="EMBL" id="UWE02478.1"/>
    </source>
</evidence>
<dbReference type="RefSeq" id="WP_022738975.1">
    <property type="nucleotide sequence ID" value="NZ_CP103866.1"/>
</dbReference>
<dbReference type="InterPro" id="IPR036638">
    <property type="entry name" value="HLH_DNA-bd_sf"/>
</dbReference>
<organism evidence="2 3">
    <name type="scientific">Laceyella sacchari</name>
    <name type="common">Thermoactinomyces thalpophilus</name>
    <dbReference type="NCBI Taxonomy" id="37482"/>
    <lineage>
        <taxon>Bacteria</taxon>
        <taxon>Bacillati</taxon>
        <taxon>Bacillota</taxon>
        <taxon>Bacilli</taxon>
        <taxon>Bacillales</taxon>
        <taxon>Thermoactinomycetaceae</taxon>
        <taxon>Laceyella</taxon>
    </lineage>
</organism>
<name>A0ABY5U325_LACSH</name>
<protein>
    <submittedName>
        <fullName evidence="2">Aspartyl-phosphate phosphatase Spo0E family protein</fullName>
    </submittedName>
</protein>
<accession>A0ABY5U325</accession>
<feature type="region of interest" description="Disordered" evidence="1">
    <location>
        <begin position="1"/>
        <end position="32"/>
    </location>
</feature>
<dbReference type="InterPro" id="IPR018540">
    <property type="entry name" value="Spo0E-like"/>
</dbReference>
<dbReference type="SUPFAM" id="SSF140500">
    <property type="entry name" value="BAS1536-like"/>
    <property type="match status" value="1"/>
</dbReference>
<evidence type="ECO:0000256" key="1">
    <source>
        <dbReference type="SAM" id="MobiDB-lite"/>
    </source>
</evidence>
<dbReference type="Proteomes" id="UP001058650">
    <property type="component" value="Chromosome"/>
</dbReference>
<dbReference type="InterPro" id="IPR037208">
    <property type="entry name" value="Spo0E-like_sf"/>
</dbReference>
<dbReference type="Pfam" id="PF09388">
    <property type="entry name" value="SpoOE-like"/>
    <property type="match status" value="1"/>
</dbReference>
<keyword evidence="3" id="KW-1185">Reference proteome</keyword>
<feature type="compositionally biased region" description="Basic and acidic residues" evidence="1">
    <location>
        <begin position="1"/>
        <end position="17"/>
    </location>
</feature>
<dbReference type="Gene3D" id="4.10.280.10">
    <property type="entry name" value="Helix-loop-helix DNA-binding domain"/>
    <property type="match status" value="1"/>
</dbReference>
<gene>
    <name evidence="2" type="ORF">NYR52_09775</name>
</gene>
<dbReference type="EMBL" id="CP103866">
    <property type="protein sequence ID" value="UWE02478.1"/>
    <property type="molecule type" value="Genomic_DNA"/>
</dbReference>